<evidence type="ECO:0000256" key="1">
    <source>
        <dbReference type="ARBA" id="ARBA00008984"/>
    </source>
</evidence>
<keyword evidence="4" id="KW-1185">Reference proteome</keyword>
<evidence type="ECO:0000259" key="2">
    <source>
        <dbReference type="PROSITE" id="PS01148"/>
    </source>
</evidence>
<organism evidence="3 4">
    <name type="scientific">Pseudoxanthobacter soli DSM 19599</name>
    <dbReference type="NCBI Taxonomy" id="1123029"/>
    <lineage>
        <taxon>Bacteria</taxon>
        <taxon>Pseudomonadati</taxon>
        <taxon>Pseudomonadota</taxon>
        <taxon>Alphaproteobacteria</taxon>
        <taxon>Hyphomicrobiales</taxon>
        <taxon>Segnochrobactraceae</taxon>
        <taxon>Pseudoxanthobacter</taxon>
    </lineage>
</organism>
<dbReference type="AlphaFoldDB" id="A0A1M7ZIK3"/>
<dbReference type="RefSeq" id="WP_073627806.1">
    <property type="nucleotide sequence ID" value="NZ_FRXO01000003.1"/>
</dbReference>
<dbReference type="InterPro" id="IPR001455">
    <property type="entry name" value="TusA-like"/>
</dbReference>
<protein>
    <submittedName>
        <fullName evidence="3">tRNA 2-thiouridine synthesizing protein A</fullName>
    </submittedName>
</protein>
<accession>A0A1M7ZIK3</accession>
<name>A0A1M7ZIK3_9HYPH</name>
<proteinExistence type="inferred from homology"/>
<evidence type="ECO:0000313" key="3">
    <source>
        <dbReference type="EMBL" id="SHO64711.1"/>
    </source>
</evidence>
<dbReference type="SUPFAM" id="SSF64307">
    <property type="entry name" value="SirA-like"/>
    <property type="match status" value="1"/>
</dbReference>
<dbReference type="EMBL" id="FRXO01000003">
    <property type="protein sequence ID" value="SHO64711.1"/>
    <property type="molecule type" value="Genomic_DNA"/>
</dbReference>
<dbReference type="OrthoDB" id="9797551at2"/>
<reference evidence="3 4" key="1">
    <citation type="submission" date="2016-12" db="EMBL/GenBank/DDBJ databases">
        <authorList>
            <person name="Song W.-J."/>
            <person name="Kurnit D.M."/>
        </authorList>
    </citation>
    <scope>NUCLEOTIDE SEQUENCE [LARGE SCALE GENOMIC DNA]</scope>
    <source>
        <strain evidence="3 4">DSM 19599</strain>
    </source>
</reference>
<gene>
    <name evidence="3" type="ORF">SAMN02745172_01835</name>
</gene>
<dbReference type="PANTHER" id="PTHR33279:SF6">
    <property type="entry name" value="SULFUR CARRIER PROTEIN YEDF-RELATED"/>
    <property type="match status" value="1"/>
</dbReference>
<dbReference type="Gene3D" id="3.30.110.40">
    <property type="entry name" value="TusA-like domain"/>
    <property type="match status" value="1"/>
</dbReference>
<dbReference type="PANTHER" id="PTHR33279">
    <property type="entry name" value="SULFUR CARRIER PROTEIN YEDF-RELATED"/>
    <property type="match status" value="1"/>
</dbReference>
<dbReference type="PROSITE" id="PS01148">
    <property type="entry name" value="UPF0033"/>
    <property type="match status" value="1"/>
</dbReference>
<comment type="similarity">
    <text evidence="1">Belongs to the sulfur carrier protein TusA family.</text>
</comment>
<dbReference type="CDD" id="cd00291">
    <property type="entry name" value="SirA_YedF_YeeD"/>
    <property type="match status" value="1"/>
</dbReference>
<dbReference type="STRING" id="1123029.SAMN02745172_01835"/>
<dbReference type="Pfam" id="PF01206">
    <property type="entry name" value="TusA"/>
    <property type="match status" value="1"/>
</dbReference>
<sequence length="85" mass="9189">MDGAGNANDPIELDVIGLNCPLPVMRTRRALSDLPRGARLVVRASDPLAAIDIPHFCTEAGHRLLSMREDGRVLVFAIEKGVDPD</sequence>
<dbReference type="Proteomes" id="UP000186406">
    <property type="component" value="Unassembled WGS sequence"/>
</dbReference>
<dbReference type="InterPro" id="IPR036868">
    <property type="entry name" value="TusA-like_sf"/>
</dbReference>
<feature type="domain" description="UPF0033" evidence="2">
    <location>
        <begin position="13"/>
        <end position="37"/>
    </location>
</feature>
<evidence type="ECO:0000313" key="4">
    <source>
        <dbReference type="Proteomes" id="UP000186406"/>
    </source>
</evidence>